<dbReference type="GO" id="GO:0003677">
    <property type="term" value="F:DNA binding"/>
    <property type="evidence" value="ECO:0007669"/>
    <property type="project" value="InterPro"/>
</dbReference>
<dbReference type="GO" id="GO:0006281">
    <property type="term" value="P:DNA repair"/>
    <property type="evidence" value="ECO:0007669"/>
    <property type="project" value="UniProtKB-KW"/>
</dbReference>
<dbReference type="STRING" id="136037.A0A067RR07"/>
<sequence length="342" mass="38061">GKKKFQSDPSCCPVCGVTMRPGELETHFVQEVERLYKLSSSSRVRRLSLENSRPPLPSGPTTSSGPRREGDGTPEGRWDTYQRVKANRQGRLRIKNRKRKADEATCPVCNERVQGSAEELNSHVEMCLRKHGATVDEDENVDVEGDSEMYEEYEWAGQRRIRATTLLVGGFAAAGMSTSSSRRSPIDEEADLVVDGDDSATYGPPQYSEADVVITSADGPREEMEREALREAIISPEGGKSASQGKGSGSEVEVKEEPMCSGQQHADVTEASSDDAGNDSQTRNQVLEALKMRIRELETQTRAIGDEKFKCLICMERYKKPVISVCCWHVHCEECWLHTLVW</sequence>
<dbReference type="Gene3D" id="3.30.160.60">
    <property type="entry name" value="Classic Zinc Finger"/>
    <property type="match status" value="1"/>
</dbReference>
<dbReference type="GO" id="GO:0061630">
    <property type="term" value="F:ubiquitin protein ligase activity"/>
    <property type="evidence" value="ECO:0007669"/>
    <property type="project" value="TreeGrafter"/>
</dbReference>
<evidence type="ECO:0000256" key="1">
    <source>
        <dbReference type="ARBA" id="ARBA00022723"/>
    </source>
</evidence>
<dbReference type="InterPro" id="IPR052443">
    <property type="entry name" value="E3_ubiq-ligase_RNF220-like"/>
</dbReference>
<dbReference type="eggNOG" id="ENOG502QR1N">
    <property type="taxonomic scope" value="Eukaryota"/>
</dbReference>
<dbReference type="PANTHER" id="PTHR13459">
    <property type="entry name" value="E3 UBIQUITIN-PROTEIN LIGASE RNF220 ISOFORM X1"/>
    <property type="match status" value="1"/>
</dbReference>
<dbReference type="InterPro" id="IPR031824">
    <property type="entry name" value="RNF220_mid"/>
</dbReference>
<dbReference type="InterPro" id="IPR006642">
    <property type="entry name" value="Rad18_UBZ4"/>
</dbReference>
<dbReference type="AlphaFoldDB" id="A0A067RR07"/>
<dbReference type="InterPro" id="IPR001841">
    <property type="entry name" value="Znf_RING"/>
</dbReference>
<evidence type="ECO:0000256" key="2">
    <source>
        <dbReference type="ARBA" id="ARBA00022763"/>
    </source>
</evidence>
<evidence type="ECO:0000256" key="3">
    <source>
        <dbReference type="ARBA" id="ARBA00022771"/>
    </source>
</evidence>
<dbReference type="InParanoid" id="A0A067RR07"/>
<accession>A0A067RR07</accession>
<evidence type="ECO:0000256" key="5">
    <source>
        <dbReference type="ARBA" id="ARBA00023204"/>
    </source>
</evidence>
<keyword evidence="3" id="KW-0863">Zinc-finger</keyword>
<feature type="region of interest" description="Disordered" evidence="6">
    <location>
        <begin position="231"/>
        <end position="281"/>
    </location>
</feature>
<dbReference type="GO" id="GO:0016567">
    <property type="term" value="P:protein ubiquitination"/>
    <property type="evidence" value="ECO:0007669"/>
    <property type="project" value="TreeGrafter"/>
</dbReference>
<keyword evidence="1" id="KW-0479">Metal-binding</keyword>
<gene>
    <name evidence="8" type="ORF">L798_02727</name>
</gene>
<name>A0A067RR07_ZOONE</name>
<reference evidence="8 9" key="1">
    <citation type="journal article" date="2014" name="Nat. Commun.">
        <title>Molecular traces of alternative social organization in a termite genome.</title>
        <authorList>
            <person name="Terrapon N."/>
            <person name="Li C."/>
            <person name="Robertson H.M."/>
            <person name="Ji L."/>
            <person name="Meng X."/>
            <person name="Booth W."/>
            <person name="Chen Z."/>
            <person name="Childers C.P."/>
            <person name="Glastad K.M."/>
            <person name="Gokhale K."/>
            <person name="Gowin J."/>
            <person name="Gronenberg W."/>
            <person name="Hermansen R.A."/>
            <person name="Hu H."/>
            <person name="Hunt B.G."/>
            <person name="Huylmans A.K."/>
            <person name="Khalil S.M."/>
            <person name="Mitchell R.D."/>
            <person name="Munoz-Torres M.C."/>
            <person name="Mustard J.A."/>
            <person name="Pan H."/>
            <person name="Reese J.T."/>
            <person name="Scharf M.E."/>
            <person name="Sun F."/>
            <person name="Vogel H."/>
            <person name="Xiao J."/>
            <person name="Yang W."/>
            <person name="Yang Z."/>
            <person name="Yang Z."/>
            <person name="Zhou J."/>
            <person name="Zhu J."/>
            <person name="Brent C.S."/>
            <person name="Elsik C.G."/>
            <person name="Goodisman M.A."/>
            <person name="Liberles D.A."/>
            <person name="Roe R.M."/>
            <person name="Vargo E.L."/>
            <person name="Vilcinskas A."/>
            <person name="Wang J."/>
            <person name="Bornberg-Bauer E."/>
            <person name="Korb J."/>
            <person name="Zhang G."/>
            <person name="Liebig J."/>
        </authorList>
    </citation>
    <scope>NUCLEOTIDE SEQUENCE [LARGE SCALE GENOMIC DNA]</scope>
    <source>
        <tissue evidence="8">Whole organism</tissue>
    </source>
</reference>
<dbReference type="InterPro" id="IPR013083">
    <property type="entry name" value="Znf_RING/FYVE/PHD"/>
</dbReference>
<dbReference type="Pfam" id="PF15926">
    <property type="entry name" value="RNF220"/>
    <property type="match status" value="1"/>
</dbReference>
<dbReference type="GO" id="GO:0008270">
    <property type="term" value="F:zinc ion binding"/>
    <property type="evidence" value="ECO:0007669"/>
    <property type="project" value="UniProtKB-KW"/>
</dbReference>
<feature type="compositionally biased region" description="Basic and acidic residues" evidence="6">
    <location>
        <begin position="66"/>
        <end position="82"/>
    </location>
</feature>
<dbReference type="OMA" id="CPTCDVK"/>
<dbReference type="SUPFAM" id="SSF57850">
    <property type="entry name" value="RING/U-box"/>
    <property type="match status" value="1"/>
</dbReference>
<evidence type="ECO:0000256" key="6">
    <source>
        <dbReference type="SAM" id="MobiDB-lite"/>
    </source>
</evidence>
<feature type="compositionally biased region" description="Low complexity" evidence="6">
    <location>
        <begin position="49"/>
        <end position="65"/>
    </location>
</feature>
<evidence type="ECO:0000256" key="4">
    <source>
        <dbReference type="ARBA" id="ARBA00022833"/>
    </source>
</evidence>
<protein>
    <submittedName>
        <fullName evidence="8">RING finger protein 220</fullName>
    </submittedName>
</protein>
<feature type="domain" description="UBZ4-type" evidence="7">
    <location>
        <begin position="103"/>
        <end position="128"/>
    </location>
</feature>
<dbReference type="Pfam" id="PF13923">
    <property type="entry name" value="zf-C3HC4_2"/>
    <property type="match status" value="1"/>
</dbReference>
<dbReference type="Gene3D" id="3.30.40.10">
    <property type="entry name" value="Zinc/RING finger domain, C3HC4 (zinc finger)"/>
    <property type="match status" value="1"/>
</dbReference>
<dbReference type="Proteomes" id="UP000027135">
    <property type="component" value="Unassembled WGS sequence"/>
</dbReference>
<keyword evidence="9" id="KW-1185">Reference proteome</keyword>
<feature type="non-terminal residue" evidence="8">
    <location>
        <position position="1"/>
    </location>
</feature>
<dbReference type="PANTHER" id="PTHR13459:SF1">
    <property type="entry name" value="E3 UBIQUITIN-PROTEIN LIGASE RNF220 ISOFORM X1"/>
    <property type="match status" value="1"/>
</dbReference>
<evidence type="ECO:0000313" key="8">
    <source>
        <dbReference type="EMBL" id="KDR22164.1"/>
    </source>
</evidence>
<proteinExistence type="predicted"/>
<dbReference type="EMBL" id="KK852519">
    <property type="protein sequence ID" value="KDR22164.1"/>
    <property type="molecule type" value="Genomic_DNA"/>
</dbReference>
<keyword evidence="4" id="KW-0862">Zinc</keyword>
<keyword evidence="2" id="KW-0227">DNA damage</keyword>
<keyword evidence="5" id="KW-0234">DNA repair</keyword>
<dbReference type="FunCoup" id="A0A067RR07">
    <property type="interactions" value="1294"/>
</dbReference>
<dbReference type="SMART" id="SM00734">
    <property type="entry name" value="ZnF_Rad18"/>
    <property type="match status" value="1"/>
</dbReference>
<organism evidence="8 9">
    <name type="scientific">Zootermopsis nevadensis</name>
    <name type="common">Dampwood termite</name>
    <dbReference type="NCBI Taxonomy" id="136037"/>
    <lineage>
        <taxon>Eukaryota</taxon>
        <taxon>Metazoa</taxon>
        <taxon>Ecdysozoa</taxon>
        <taxon>Arthropoda</taxon>
        <taxon>Hexapoda</taxon>
        <taxon>Insecta</taxon>
        <taxon>Pterygota</taxon>
        <taxon>Neoptera</taxon>
        <taxon>Polyneoptera</taxon>
        <taxon>Dictyoptera</taxon>
        <taxon>Blattodea</taxon>
        <taxon>Blattoidea</taxon>
        <taxon>Termitoidae</taxon>
        <taxon>Termopsidae</taxon>
        <taxon>Zootermopsis</taxon>
    </lineage>
</organism>
<evidence type="ECO:0000259" key="7">
    <source>
        <dbReference type="SMART" id="SM00734"/>
    </source>
</evidence>
<evidence type="ECO:0000313" key="9">
    <source>
        <dbReference type="Proteomes" id="UP000027135"/>
    </source>
</evidence>
<feature type="region of interest" description="Disordered" evidence="6">
    <location>
        <begin position="40"/>
        <end position="83"/>
    </location>
</feature>